<evidence type="ECO:0008006" key="2">
    <source>
        <dbReference type="Google" id="ProtNLM"/>
    </source>
</evidence>
<sequence length="340" mass="38913">MKKLSKRLIQKIIPILAAILLLLESSPIRTINNTIKRKTTISTDIGYVTDPIKETDTPLYWHIFKSGGSSMKAYYSCMGLVVASRQGIFDHIADETLQVIEEKSTGHKYVNVDTADIVGMIRAKRLGLASSGLADIIFSPLLTPASNMFDAQHQGRFFALFRHPIERAVSMFYYRQVASWERDPNVYKPDLAKVDIEDWLKNRGGKADVSNFLMSSLLGKRYFSEKDLEKAKEILRSKVLVGLLSKMEESVQRFDTYFGWYENNEKRSKCQESAIQKGVNRNPHESVEEGSEAWELLADLNYYDLQLYEYILELYEEQGRELFGEGVEQKVEESTTITSE</sequence>
<accession>A0A7S2EQN9</accession>
<dbReference type="PANTHER" id="PTHR32301:SF6">
    <property type="entry name" value="GOLVESIN-RELATED"/>
    <property type="match status" value="1"/>
</dbReference>
<organism evidence="1">
    <name type="scientific">Ditylum brightwellii</name>
    <dbReference type="NCBI Taxonomy" id="49249"/>
    <lineage>
        <taxon>Eukaryota</taxon>
        <taxon>Sar</taxon>
        <taxon>Stramenopiles</taxon>
        <taxon>Ochrophyta</taxon>
        <taxon>Bacillariophyta</taxon>
        <taxon>Mediophyceae</taxon>
        <taxon>Lithodesmiophycidae</taxon>
        <taxon>Lithodesmiales</taxon>
        <taxon>Lithodesmiaceae</taxon>
        <taxon>Ditylum</taxon>
    </lineage>
</organism>
<reference evidence="1" key="1">
    <citation type="submission" date="2021-01" db="EMBL/GenBank/DDBJ databases">
        <authorList>
            <person name="Corre E."/>
            <person name="Pelletier E."/>
            <person name="Niang G."/>
            <person name="Scheremetjew M."/>
            <person name="Finn R."/>
            <person name="Kale V."/>
            <person name="Holt S."/>
            <person name="Cochrane G."/>
            <person name="Meng A."/>
            <person name="Brown T."/>
            <person name="Cohen L."/>
        </authorList>
    </citation>
    <scope>NUCLEOTIDE SEQUENCE</scope>
    <source>
        <strain evidence="1">Pop2</strain>
    </source>
</reference>
<evidence type="ECO:0000313" key="1">
    <source>
        <dbReference type="EMBL" id="CAD9350866.1"/>
    </source>
</evidence>
<dbReference type="PANTHER" id="PTHR32301">
    <property type="entry name" value="COUNTIN RECEPTOR CNR3-RELATED"/>
    <property type="match status" value="1"/>
</dbReference>
<dbReference type="Gene3D" id="3.40.50.300">
    <property type="entry name" value="P-loop containing nucleotide triphosphate hydrolases"/>
    <property type="match status" value="1"/>
</dbReference>
<dbReference type="InterPro" id="IPR027417">
    <property type="entry name" value="P-loop_NTPase"/>
</dbReference>
<protein>
    <recommendedName>
        <fullName evidence="2">Sulfotransferase domain-containing protein</fullName>
    </recommendedName>
</protein>
<dbReference type="AlphaFoldDB" id="A0A7S2EQN9"/>
<dbReference type="EMBL" id="HBGN01033589">
    <property type="protein sequence ID" value="CAD9350866.1"/>
    <property type="molecule type" value="Transcribed_RNA"/>
</dbReference>
<name>A0A7S2EQN9_9STRA</name>
<dbReference type="InterPro" id="IPR053259">
    <property type="entry name" value="Golvesin-related_Golgi"/>
</dbReference>
<proteinExistence type="predicted"/>
<gene>
    <name evidence="1" type="ORF">DBRI1063_LOCUS21669</name>
</gene>